<sequence length="308" mass="34228">MLKITFLPDKKNIEVNQGTTALEALERAGINIDTPCGGKGICGKCKILINTGITTATPIEEELLSEEEIKKGFRLACQAKLFKDTIIEVPSEIRLDFKGVFSSNLKGDIHRIKKNFALDSNLKKVFLGLEKPSLDDQRSDWERIKDGLSLKKIENISNLKISLPILKKIPLLIRKADFRVTVTICNDEIMDLESDNIAKKSYGMAFDIGTTTVVGYLIDLGSGEELSAVAKTNPQVIHGDDVISRIGFTQQPKGGLEKLQKEIVITLNEIIRETTQKAEIDKNNIYETVIVGNTCMHHLFLGLNPIHL</sequence>
<dbReference type="Gene3D" id="3.10.20.30">
    <property type="match status" value="1"/>
</dbReference>
<accession>A0A2M7PMF3</accession>
<proteinExistence type="predicted"/>
<dbReference type="PANTHER" id="PTHR42895:SF2">
    <property type="entry name" value="IRON-SULFUR CLUSTER PROTEIN"/>
    <property type="match status" value="1"/>
</dbReference>
<dbReference type="Gene3D" id="3.30.420.480">
    <property type="entry name" value="Domain of unknown function (DUF4445)"/>
    <property type="match status" value="1"/>
</dbReference>
<dbReference type="InterPro" id="IPR012675">
    <property type="entry name" value="Beta-grasp_dom_sf"/>
</dbReference>
<comment type="caution">
    <text evidence="2">The sequence shown here is derived from an EMBL/GenBank/DDBJ whole genome shotgun (WGS) entry which is preliminary data.</text>
</comment>
<feature type="domain" description="2Fe-2S ferredoxin-type" evidence="1">
    <location>
        <begin position="2"/>
        <end position="93"/>
    </location>
</feature>
<reference evidence="2 3" key="1">
    <citation type="submission" date="2017-09" db="EMBL/GenBank/DDBJ databases">
        <title>Depth-based differentiation of microbial function through sediment-hosted aquifers and enrichment of novel symbionts in the deep terrestrial subsurface.</title>
        <authorList>
            <person name="Probst A.J."/>
            <person name="Ladd B."/>
            <person name="Jarett J.K."/>
            <person name="Geller-Mcgrath D.E."/>
            <person name="Sieber C.M."/>
            <person name="Emerson J.B."/>
            <person name="Anantharaman K."/>
            <person name="Thomas B.C."/>
            <person name="Malmstrom R."/>
            <person name="Stieglmeier M."/>
            <person name="Klingl A."/>
            <person name="Woyke T."/>
            <person name="Ryan C.M."/>
            <person name="Banfield J.F."/>
        </authorList>
    </citation>
    <scope>NUCLEOTIDE SEQUENCE [LARGE SCALE GENOMIC DNA]</scope>
    <source>
        <strain evidence="2">CG_4_10_14_3_um_filter_34_13</strain>
    </source>
</reference>
<evidence type="ECO:0000259" key="1">
    <source>
        <dbReference type="PROSITE" id="PS51085"/>
    </source>
</evidence>
<protein>
    <submittedName>
        <fullName evidence="2">Ferredoxin</fullName>
    </submittedName>
</protein>
<dbReference type="RefSeq" id="WP_406608227.1">
    <property type="nucleotide sequence ID" value="NZ_PFKO01000322.1"/>
</dbReference>
<dbReference type="Pfam" id="PF17651">
    <property type="entry name" value="Raco_middle"/>
    <property type="match status" value="1"/>
</dbReference>
<gene>
    <name evidence="2" type="ORF">COZ07_08760</name>
</gene>
<dbReference type="InterPro" id="IPR001041">
    <property type="entry name" value="2Fe-2S_ferredoxin-type"/>
</dbReference>
<dbReference type="InterPro" id="IPR040506">
    <property type="entry name" value="RACo_linker"/>
</dbReference>
<dbReference type="PROSITE" id="PS51085">
    <property type="entry name" value="2FE2S_FER_2"/>
    <property type="match status" value="1"/>
</dbReference>
<dbReference type="Pfam" id="PF17650">
    <property type="entry name" value="RACo_linker"/>
    <property type="match status" value="1"/>
</dbReference>
<dbReference type="InterPro" id="IPR036010">
    <property type="entry name" value="2Fe-2S_ferredoxin-like_sf"/>
</dbReference>
<feature type="non-terminal residue" evidence="2">
    <location>
        <position position="308"/>
    </location>
</feature>
<dbReference type="Proteomes" id="UP000230646">
    <property type="component" value="Unassembled WGS sequence"/>
</dbReference>
<name>A0A2M7PMF3_9BACT</name>
<evidence type="ECO:0000313" key="3">
    <source>
        <dbReference type="Proteomes" id="UP000230646"/>
    </source>
</evidence>
<dbReference type="AlphaFoldDB" id="A0A2M7PMF3"/>
<organism evidence="2 3">
    <name type="scientific">Candidatus Infernicultor aquiphilus</name>
    <dbReference type="NCBI Taxonomy" id="1805029"/>
    <lineage>
        <taxon>Bacteria</taxon>
        <taxon>Pseudomonadati</taxon>
        <taxon>Atribacterota</taxon>
        <taxon>Candidatus Phoenicimicrobiia</taxon>
        <taxon>Candidatus Pheonicimicrobiales</taxon>
        <taxon>Candidatus Phoenicimicrobiaceae</taxon>
        <taxon>Candidatus Infernicultor</taxon>
    </lineage>
</organism>
<dbReference type="InterPro" id="IPR042259">
    <property type="entry name" value="Raco-like_middle_sf"/>
</dbReference>
<dbReference type="InterPro" id="IPR041414">
    <property type="entry name" value="Raco-like_middle"/>
</dbReference>
<dbReference type="Gene3D" id="3.10.20.880">
    <property type="match status" value="1"/>
</dbReference>
<dbReference type="GO" id="GO:0051536">
    <property type="term" value="F:iron-sulfur cluster binding"/>
    <property type="evidence" value="ECO:0007669"/>
    <property type="project" value="InterPro"/>
</dbReference>
<dbReference type="PANTHER" id="PTHR42895">
    <property type="entry name" value="IRON-SULFUR CLUSTER-BINDING PROTEIN-RELATED"/>
    <property type="match status" value="1"/>
</dbReference>
<dbReference type="SUPFAM" id="SSF54292">
    <property type="entry name" value="2Fe-2S ferredoxin-like"/>
    <property type="match status" value="1"/>
</dbReference>
<dbReference type="Pfam" id="PF00111">
    <property type="entry name" value="Fer2"/>
    <property type="match status" value="1"/>
</dbReference>
<dbReference type="EMBL" id="PFKO01000322">
    <property type="protein sequence ID" value="PIY31591.1"/>
    <property type="molecule type" value="Genomic_DNA"/>
</dbReference>
<dbReference type="InterPro" id="IPR052911">
    <property type="entry name" value="Corrinoid_activation_enz"/>
</dbReference>
<dbReference type="CDD" id="cd00207">
    <property type="entry name" value="fer2"/>
    <property type="match status" value="1"/>
</dbReference>
<evidence type="ECO:0000313" key="2">
    <source>
        <dbReference type="EMBL" id="PIY31591.1"/>
    </source>
</evidence>